<comment type="caution">
    <text evidence="1">The sequence shown here is derived from an EMBL/GenBank/DDBJ whole genome shotgun (WGS) entry which is preliminary data.</text>
</comment>
<dbReference type="Proteomes" id="UP000481033">
    <property type="component" value="Unassembled WGS sequence"/>
</dbReference>
<gene>
    <name evidence="1" type="ORF">DXZ20_34795</name>
</gene>
<name>A0A6M0RYD4_9CYAN</name>
<sequence>MDLSILYRGPLISCNYGCHYCPFAKRQQTATELDVDRQALKRFVQWITEHTEHNFGILFTPWGEALIHKWYQENLSHLSHLPNVQKVAIQTNLSCHLDWISQAEPNTLALWATFHPEWSNEKHFLQKCHTLINQNIQFSVGVVGCPKFIPAIRSLRKALPTNVYLWINAVKAELPQLTPEDRVFFQTIDPLYELNTHYYPSLGKACRTGKSVFSVDGEGTMRRCHFIKAPIGNIYHPNFEEALRERVCTNDTCHCHIGYVHMNDLGLDHVFGNRILERIPQRFK</sequence>
<accession>A0A6M0RYD4</accession>
<proteinExistence type="predicted"/>
<dbReference type="RefSeq" id="WP_163703086.1">
    <property type="nucleotide sequence ID" value="NZ_QXHD01000004.1"/>
</dbReference>
<dbReference type="GO" id="GO:0016491">
    <property type="term" value="F:oxidoreductase activity"/>
    <property type="evidence" value="ECO:0007669"/>
    <property type="project" value="InterPro"/>
</dbReference>
<keyword evidence="2" id="KW-1185">Reference proteome</keyword>
<dbReference type="PANTHER" id="PTHR43273:SF3">
    <property type="entry name" value="ANAEROBIC SULFATASE-MATURATING ENZYME HOMOLOG ASLB-RELATED"/>
    <property type="match status" value="1"/>
</dbReference>
<dbReference type="SUPFAM" id="SSF102114">
    <property type="entry name" value="Radical SAM enzymes"/>
    <property type="match status" value="1"/>
</dbReference>
<dbReference type="AlphaFoldDB" id="A0A6M0RYD4"/>
<dbReference type="InterPro" id="IPR023867">
    <property type="entry name" value="Sulphatase_maturase_rSAM"/>
</dbReference>
<reference evidence="1 2" key="1">
    <citation type="journal article" date="2020" name="Microb. Ecol.">
        <title>Ecogenomics of the Marine Benthic Filamentous Cyanobacterium Adonisia.</title>
        <authorList>
            <person name="Walter J.M."/>
            <person name="Coutinho F.H."/>
            <person name="Leomil L."/>
            <person name="Hargreaves P.I."/>
            <person name="Campeao M.E."/>
            <person name="Vieira V.V."/>
            <person name="Silva B.S."/>
            <person name="Fistarol G.O."/>
            <person name="Salomon P.S."/>
            <person name="Sawabe T."/>
            <person name="Mino S."/>
            <person name="Hosokawa M."/>
            <person name="Miyashita H."/>
            <person name="Maruyama F."/>
            <person name="van Verk M.C."/>
            <person name="Dutilh B.E."/>
            <person name="Thompson C.C."/>
            <person name="Thompson F.L."/>
        </authorList>
    </citation>
    <scope>NUCLEOTIDE SEQUENCE [LARGE SCALE GENOMIC DNA]</scope>
    <source>
        <strain evidence="1 2">CCMR0081</strain>
    </source>
</reference>
<organism evidence="1 2">
    <name type="scientific">Adonisia turfae CCMR0081</name>
    <dbReference type="NCBI Taxonomy" id="2292702"/>
    <lineage>
        <taxon>Bacteria</taxon>
        <taxon>Bacillati</taxon>
        <taxon>Cyanobacteriota</taxon>
        <taxon>Adonisia</taxon>
        <taxon>Adonisia turfae</taxon>
    </lineage>
</organism>
<dbReference type="NCBIfam" id="NF038073">
    <property type="entry name" value="rSAM_STM4011"/>
    <property type="match status" value="1"/>
</dbReference>
<dbReference type="InterPro" id="IPR013785">
    <property type="entry name" value="Aldolase_TIM"/>
</dbReference>
<dbReference type="EMBL" id="QXHD01000004">
    <property type="protein sequence ID" value="NEZ60722.1"/>
    <property type="molecule type" value="Genomic_DNA"/>
</dbReference>
<evidence type="ECO:0000313" key="2">
    <source>
        <dbReference type="Proteomes" id="UP000481033"/>
    </source>
</evidence>
<dbReference type="Gene3D" id="3.20.20.70">
    <property type="entry name" value="Aldolase class I"/>
    <property type="match status" value="1"/>
</dbReference>
<dbReference type="InterPro" id="IPR047771">
    <property type="entry name" value="Radical_SAM_STM4011-like"/>
</dbReference>
<dbReference type="PANTHER" id="PTHR43273">
    <property type="entry name" value="ANAEROBIC SULFATASE-MATURATING ENZYME HOMOLOG ASLB-RELATED"/>
    <property type="match status" value="1"/>
</dbReference>
<evidence type="ECO:0000313" key="1">
    <source>
        <dbReference type="EMBL" id="NEZ60722.1"/>
    </source>
</evidence>
<dbReference type="InterPro" id="IPR058240">
    <property type="entry name" value="rSAM_sf"/>
</dbReference>
<protein>
    <submittedName>
        <fullName evidence="1">Radical SAM protein</fullName>
    </submittedName>
</protein>